<dbReference type="Gene3D" id="3.40.50.1820">
    <property type="entry name" value="alpha/beta hydrolase"/>
    <property type="match status" value="1"/>
</dbReference>
<name>A0ABV8DTQ6_9NOCA</name>
<dbReference type="InterPro" id="IPR043595">
    <property type="entry name" value="FaeB/C/D"/>
</dbReference>
<keyword evidence="5 9" id="KW-0378">Hydrolase</keyword>
<keyword evidence="4 8" id="KW-0732">Signal</keyword>
<keyword evidence="2" id="KW-0964">Secreted</keyword>
<dbReference type="GO" id="GO:0016787">
    <property type="term" value="F:hydrolase activity"/>
    <property type="evidence" value="ECO:0007669"/>
    <property type="project" value="UniProtKB-KW"/>
</dbReference>
<evidence type="ECO:0000256" key="7">
    <source>
        <dbReference type="ARBA" id="ARBA00023326"/>
    </source>
</evidence>
<reference evidence="10" key="1">
    <citation type="journal article" date="2019" name="Int. J. Syst. Evol. Microbiol.">
        <title>The Global Catalogue of Microorganisms (GCM) 10K type strain sequencing project: providing services to taxonomists for standard genome sequencing and annotation.</title>
        <authorList>
            <consortium name="The Broad Institute Genomics Platform"/>
            <consortium name="The Broad Institute Genome Sequencing Center for Infectious Disease"/>
            <person name="Wu L."/>
            <person name="Ma J."/>
        </authorList>
    </citation>
    <scope>NUCLEOTIDE SEQUENCE [LARGE SCALE GENOMIC DNA]</scope>
    <source>
        <strain evidence="10">CGMCC 4.7330</strain>
    </source>
</reference>
<evidence type="ECO:0000256" key="6">
    <source>
        <dbReference type="ARBA" id="ARBA00023277"/>
    </source>
</evidence>
<feature type="signal peptide" evidence="8">
    <location>
        <begin position="1"/>
        <end position="30"/>
    </location>
</feature>
<dbReference type="RefSeq" id="WP_378612848.1">
    <property type="nucleotide sequence ID" value="NZ_JBHSAX010000013.1"/>
</dbReference>
<evidence type="ECO:0000256" key="5">
    <source>
        <dbReference type="ARBA" id="ARBA00022801"/>
    </source>
</evidence>
<dbReference type="EMBL" id="JBHSAX010000013">
    <property type="protein sequence ID" value="MFC3963114.1"/>
    <property type="molecule type" value="Genomic_DNA"/>
</dbReference>
<keyword evidence="6" id="KW-0119">Carbohydrate metabolism</keyword>
<evidence type="ECO:0000313" key="9">
    <source>
        <dbReference type="EMBL" id="MFC3963114.1"/>
    </source>
</evidence>
<evidence type="ECO:0000256" key="1">
    <source>
        <dbReference type="ARBA" id="ARBA00004613"/>
    </source>
</evidence>
<keyword evidence="10" id="KW-1185">Reference proteome</keyword>
<evidence type="ECO:0000256" key="8">
    <source>
        <dbReference type="SAM" id="SignalP"/>
    </source>
</evidence>
<dbReference type="SUPFAM" id="SSF53474">
    <property type="entry name" value="alpha/beta-Hydrolases"/>
    <property type="match status" value="1"/>
</dbReference>
<keyword evidence="3" id="KW-0858">Xylan degradation</keyword>
<evidence type="ECO:0000313" key="10">
    <source>
        <dbReference type="Proteomes" id="UP001595696"/>
    </source>
</evidence>
<evidence type="ECO:0000256" key="3">
    <source>
        <dbReference type="ARBA" id="ARBA00022651"/>
    </source>
</evidence>
<dbReference type="Proteomes" id="UP001595696">
    <property type="component" value="Unassembled WGS sequence"/>
</dbReference>
<gene>
    <name evidence="9" type="ORF">ACFO0B_14050</name>
</gene>
<dbReference type="Pfam" id="PF10503">
    <property type="entry name" value="Esterase_PHB"/>
    <property type="match status" value="1"/>
</dbReference>
<organism evidence="9 10">
    <name type="scientific">Nocardia jiangsuensis</name>
    <dbReference type="NCBI Taxonomy" id="1691563"/>
    <lineage>
        <taxon>Bacteria</taxon>
        <taxon>Bacillati</taxon>
        <taxon>Actinomycetota</taxon>
        <taxon>Actinomycetes</taxon>
        <taxon>Mycobacteriales</taxon>
        <taxon>Nocardiaceae</taxon>
        <taxon>Nocardia</taxon>
    </lineage>
</organism>
<keyword evidence="7" id="KW-0624">Polysaccharide degradation</keyword>
<proteinExistence type="predicted"/>
<dbReference type="PANTHER" id="PTHR38050">
    <property type="match status" value="1"/>
</dbReference>
<evidence type="ECO:0000256" key="4">
    <source>
        <dbReference type="ARBA" id="ARBA00022729"/>
    </source>
</evidence>
<comment type="caution">
    <text evidence="9">The sequence shown here is derived from an EMBL/GenBank/DDBJ whole genome shotgun (WGS) entry which is preliminary data.</text>
</comment>
<dbReference type="InterPro" id="IPR010126">
    <property type="entry name" value="Esterase_phb"/>
</dbReference>
<protein>
    <submittedName>
        <fullName evidence="9">Alpha/beta hydrolase family esterase</fullName>
    </submittedName>
</protein>
<dbReference type="PANTHER" id="PTHR38050:SF2">
    <property type="entry name" value="FERULOYL ESTERASE C-RELATED"/>
    <property type="match status" value="1"/>
</dbReference>
<dbReference type="InterPro" id="IPR029058">
    <property type="entry name" value="AB_hydrolase_fold"/>
</dbReference>
<feature type="chain" id="PRO_5047224633" evidence="8">
    <location>
        <begin position="31"/>
        <end position="327"/>
    </location>
</feature>
<accession>A0ABV8DTQ6</accession>
<comment type="subcellular location">
    <subcellularLocation>
        <location evidence="1">Secreted</location>
    </subcellularLocation>
</comment>
<evidence type="ECO:0000256" key="2">
    <source>
        <dbReference type="ARBA" id="ARBA00022525"/>
    </source>
</evidence>
<sequence length="327" mass="33986">MRSAGAALRRTVCVSVLLAATAVSSGMVHAEPPGPIPGASAGCGKAAPAAGRTTHEFTGTEKSGQYLRHVPPGADRPLPVVIALHGLLENKEIAELGSGFGELGVRTGFVTITPQLDRLAPAQWDYGPGSADLEWVMQLLTHVESTQCVDTRRVFVAGLSMGAFATSSIGCQYADRVAAIAAVSGLRDFSWCRPARPVPVLAFHGTDDPIVPYAGQANSGSASGSAAGDENSGVNARPITENAAAWAGRDGCTGAPERRTIAEDVVLDSYRCPPGVDVQLYSVLGGGHIWPGTSSLLYPSIIVGSNTDSIDATALIWEFFRTHPITP</sequence>